<dbReference type="EMBL" id="JACEIK010011298">
    <property type="protein sequence ID" value="MCE3215591.1"/>
    <property type="molecule type" value="Genomic_DNA"/>
</dbReference>
<keyword evidence="2" id="KW-1185">Reference proteome</keyword>
<comment type="caution">
    <text evidence="1">The sequence shown here is derived from an EMBL/GenBank/DDBJ whole genome shotgun (WGS) entry which is preliminary data.</text>
</comment>
<feature type="non-terminal residue" evidence="1">
    <location>
        <position position="93"/>
    </location>
</feature>
<gene>
    <name evidence="1" type="ORF">HAX54_002882</name>
</gene>
<dbReference type="Proteomes" id="UP000823775">
    <property type="component" value="Unassembled WGS sequence"/>
</dbReference>
<feature type="non-terminal residue" evidence="1">
    <location>
        <position position="1"/>
    </location>
</feature>
<accession>A0ABS8WUP2</accession>
<name>A0ABS8WUP2_DATST</name>
<sequence length="93" mass="10288">AIKEENTPPLPTYMEEEAIEWGEEEEALKDTFKSILWSSGVLQEYAYLGANETLPMIISANINSPLVEALIAVLRKHTQAIGYSIVDIVGIPL</sequence>
<reference evidence="1 2" key="1">
    <citation type="journal article" date="2021" name="BMC Genomics">
        <title>Datura genome reveals duplications of psychoactive alkaloid biosynthetic genes and high mutation rate following tissue culture.</title>
        <authorList>
            <person name="Rajewski A."/>
            <person name="Carter-House D."/>
            <person name="Stajich J."/>
            <person name="Litt A."/>
        </authorList>
    </citation>
    <scope>NUCLEOTIDE SEQUENCE [LARGE SCALE GENOMIC DNA]</scope>
    <source>
        <strain evidence="1">AR-01</strain>
    </source>
</reference>
<organism evidence="1 2">
    <name type="scientific">Datura stramonium</name>
    <name type="common">Jimsonweed</name>
    <name type="synonym">Common thornapple</name>
    <dbReference type="NCBI Taxonomy" id="4076"/>
    <lineage>
        <taxon>Eukaryota</taxon>
        <taxon>Viridiplantae</taxon>
        <taxon>Streptophyta</taxon>
        <taxon>Embryophyta</taxon>
        <taxon>Tracheophyta</taxon>
        <taxon>Spermatophyta</taxon>
        <taxon>Magnoliopsida</taxon>
        <taxon>eudicotyledons</taxon>
        <taxon>Gunneridae</taxon>
        <taxon>Pentapetalae</taxon>
        <taxon>asterids</taxon>
        <taxon>lamiids</taxon>
        <taxon>Solanales</taxon>
        <taxon>Solanaceae</taxon>
        <taxon>Solanoideae</taxon>
        <taxon>Datureae</taxon>
        <taxon>Datura</taxon>
    </lineage>
</organism>
<protein>
    <submittedName>
        <fullName evidence="1">Uncharacterized protein</fullName>
    </submittedName>
</protein>
<evidence type="ECO:0000313" key="2">
    <source>
        <dbReference type="Proteomes" id="UP000823775"/>
    </source>
</evidence>
<evidence type="ECO:0000313" key="1">
    <source>
        <dbReference type="EMBL" id="MCE3215591.1"/>
    </source>
</evidence>
<proteinExistence type="predicted"/>